<evidence type="ECO:0000313" key="2">
    <source>
        <dbReference type="EMBL" id="KKS44091.1"/>
    </source>
</evidence>
<evidence type="ECO:0008006" key="4">
    <source>
        <dbReference type="Google" id="ProtNLM"/>
    </source>
</evidence>
<sequence length="260" mass="30320">MNENGLKKLDIILLGTLPIAAAIVSLIFKTNLLVSTMLFFGLPSAWLSYRTKSAIKKTAIFAAIFSILMTPMLDYVAVVNGVWVVSTVFPVKLFGTTPAEQFIWGFFFVYFLVIFYEHFFDKSKNEKINPRLKNFVIVFTILSLSFLFVVFINPNIIQIEYAYFWIAFIFGFIELILFLLVYPGLLSKFFKTTIYFFSLAVLVEFTGLKLNHWFFPKNTKFIGWVGLFGLKFPFEEFLFYFVMLAAMILTYYEFFVDDRK</sequence>
<feature type="transmembrane region" description="Helical" evidence="1">
    <location>
        <begin position="162"/>
        <end position="182"/>
    </location>
</feature>
<feature type="transmembrane region" description="Helical" evidence="1">
    <location>
        <begin position="9"/>
        <end position="27"/>
    </location>
</feature>
<gene>
    <name evidence="2" type="ORF">UV07_C0014G0002</name>
</gene>
<reference evidence="2 3" key="1">
    <citation type="journal article" date="2015" name="Nature">
        <title>rRNA introns, odd ribosomes, and small enigmatic genomes across a large radiation of phyla.</title>
        <authorList>
            <person name="Brown C.T."/>
            <person name="Hug L.A."/>
            <person name="Thomas B.C."/>
            <person name="Sharon I."/>
            <person name="Castelle C.J."/>
            <person name="Singh A."/>
            <person name="Wilkins M.J."/>
            <person name="Williams K.H."/>
            <person name="Banfield J.F."/>
        </authorList>
    </citation>
    <scope>NUCLEOTIDE SEQUENCE [LARGE SCALE GENOMIC DNA]</scope>
</reference>
<proteinExistence type="predicted"/>
<feature type="transmembrane region" description="Helical" evidence="1">
    <location>
        <begin position="102"/>
        <end position="120"/>
    </location>
</feature>
<dbReference type="EMBL" id="LCDB01000014">
    <property type="protein sequence ID" value="KKS44091.1"/>
    <property type="molecule type" value="Genomic_DNA"/>
</dbReference>
<feature type="transmembrane region" description="Helical" evidence="1">
    <location>
        <begin position="61"/>
        <end position="82"/>
    </location>
</feature>
<feature type="transmembrane region" description="Helical" evidence="1">
    <location>
        <begin position="33"/>
        <end position="49"/>
    </location>
</feature>
<comment type="caution">
    <text evidence="2">The sequence shown here is derived from an EMBL/GenBank/DDBJ whole genome shotgun (WGS) entry which is preliminary data.</text>
</comment>
<keyword evidence="1" id="KW-0812">Transmembrane</keyword>
<evidence type="ECO:0000313" key="3">
    <source>
        <dbReference type="Proteomes" id="UP000033986"/>
    </source>
</evidence>
<dbReference type="AlphaFoldDB" id="A0A0G1BCM6"/>
<keyword evidence="1" id="KW-0472">Membrane</keyword>
<keyword evidence="1" id="KW-1133">Transmembrane helix</keyword>
<protein>
    <recommendedName>
        <fullName evidence="4">Lycopene cyclase domain-containing protein</fullName>
    </recommendedName>
</protein>
<dbReference type="Proteomes" id="UP000033986">
    <property type="component" value="Unassembled WGS sequence"/>
</dbReference>
<feature type="transmembrane region" description="Helical" evidence="1">
    <location>
        <begin position="132"/>
        <end position="156"/>
    </location>
</feature>
<feature type="transmembrane region" description="Helical" evidence="1">
    <location>
        <begin position="237"/>
        <end position="256"/>
    </location>
</feature>
<organism evidence="2 3">
    <name type="scientific">Candidatus Azambacteria bacterium GW2011_GWB1_42_17</name>
    <dbReference type="NCBI Taxonomy" id="1618615"/>
    <lineage>
        <taxon>Bacteria</taxon>
        <taxon>Candidatus Azamiibacteriota</taxon>
    </lineage>
</organism>
<name>A0A0G1BCM6_9BACT</name>
<accession>A0A0G1BCM6</accession>
<evidence type="ECO:0000256" key="1">
    <source>
        <dbReference type="SAM" id="Phobius"/>
    </source>
</evidence>
<feature type="transmembrane region" description="Helical" evidence="1">
    <location>
        <begin position="194"/>
        <end position="215"/>
    </location>
</feature>